<accession>A0A6J7X0K6</accession>
<proteinExistence type="predicted"/>
<dbReference type="EMBL" id="LR798324">
    <property type="protein sequence ID" value="CAB5223654.1"/>
    <property type="molecule type" value="Genomic_DNA"/>
</dbReference>
<name>A0A6J7X0K6_9CAUD</name>
<reference evidence="1" key="1">
    <citation type="submission" date="2020-05" db="EMBL/GenBank/DDBJ databases">
        <authorList>
            <person name="Chiriac C."/>
            <person name="Salcher M."/>
            <person name="Ghai R."/>
            <person name="Kavagutti S V."/>
        </authorList>
    </citation>
    <scope>NUCLEOTIDE SEQUENCE</scope>
</reference>
<organism evidence="1">
    <name type="scientific">uncultured Caudovirales phage</name>
    <dbReference type="NCBI Taxonomy" id="2100421"/>
    <lineage>
        <taxon>Viruses</taxon>
        <taxon>Duplodnaviria</taxon>
        <taxon>Heunggongvirae</taxon>
        <taxon>Uroviricota</taxon>
        <taxon>Caudoviricetes</taxon>
        <taxon>Peduoviridae</taxon>
        <taxon>Maltschvirus</taxon>
        <taxon>Maltschvirus maltsch</taxon>
    </lineage>
</organism>
<gene>
    <name evidence="1" type="ORF">UFOVP388_2</name>
</gene>
<evidence type="ECO:0000313" key="1">
    <source>
        <dbReference type="EMBL" id="CAB5223654.1"/>
    </source>
</evidence>
<sequence>MIKYKTIHENKVLINPPDELEGLKKKIQKLLDQGRNNEKLNDRYRELILKKLNYEK</sequence>
<protein>
    <submittedName>
        <fullName evidence="1">Uncharacterized protein</fullName>
    </submittedName>
</protein>